<keyword evidence="4 7" id="KW-0547">Nucleotide-binding</keyword>
<keyword evidence="2" id="KW-0723">Serine/threonine-protein kinase</keyword>
<dbReference type="STRING" id="1817863.A2Y62_21520"/>
<dbReference type="SMART" id="SM00220">
    <property type="entry name" value="S_TKc"/>
    <property type="match status" value="1"/>
</dbReference>
<keyword evidence="3" id="KW-0808">Transferase</keyword>
<feature type="domain" description="Protein kinase" evidence="10">
    <location>
        <begin position="55"/>
        <end position="319"/>
    </location>
</feature>
<dbReference type="PANTHER" id="PTHR43289:SF6">
    <property type="entry name" value="SERINE_THREONINE-PROTEIN KINASE NEKL-3"/>
    <property type="match status" value="1"/>
</dbReference>
<evidence type="ECO:0000313" key="11">
    <source>
        <dbReference type="EMBL" id="OGF67994.1"/>
    </source>
</evidence>
<dbReference type="SUPFAM" id="SSF56112">
    <property type="entry name" value="Protein kinase-like (PK-like)"/>
    <property type="match status" value="1"/>
</dbReference>
<feature type="transmembrane region" description="Helical" evidence="9">
    <location>
        <begin position="344"/>
        <end position="364"/>
    </location>
</feature>
<dbReference type="Gene3D" id="1.25.40.10">
    <property type="entry name" value="Tetratricopeptide repeat domain"/>
    <property type="match status" value="2"/>
</dbReference>
<evidence type="ECO:0000256" key="8">
    <source>
        <dbReference type="SAM" id="MobiDB-lite"/>
    </source>
</evidence>
<evidence type="ECO:0000256" key="1">
    <source>
        <dbReference type="ARBA" id="ARBA00012513"/>
    </source>
</evidence>
<evidence type="ECO:0000256" key="5">
    <source>
        <dbReference type="ARBA" id="ARBA00022777"/>
    </source>
</evidence>
<dbReference type="Gene3D" id="1.10.510.10">
    <property type="entry name" value="Transferase(Phosphotransferase) domain 1"/>
    <property type="match status" value="1"/>
</dbReference>
<evidence type="ECO:0000256" key="3">
    <source>
        <dbReference type="ARBA" id="ARBA00022679"/>
    </source>
</evidence>
<dbReference type="InterPro" id="IPR017441">
    <property type="entry name" value="Protein_kinase_ATP_BS"/>
</dbReference>
<keyword evidence="9" id="KW-1133">Transmembrane helix</keyword>
<dbReference type="EC" id="2.7.11.1" evidence="1"/>
<feature type="compositionally biased region" description="Basic and acidic residues" evidence="8">
    <location>
        <begin position="1"/>
        <end position="16"/>
    </location>
</feature>
<sequence length="673" mass="76380">MGQNKDEEPIVTKAPDEGISSPESVPSAGTIAPQDTCAPIMEAEQPPQKKQIGRYEIICLLGEGGMGQVYKAYDPSLKRYVALKILRSDEPDLIERFLREARTQAQVQHEHVCKIHEVGEADGKPDGKPFISMQYIEGKTLRDASVEMTREQKIKAIMEAAEALHAAHKLGLIHRDIKPSNIMVERAEDGSYKPYIMDFGIAREQKTPGLTVTGILIGTPAYMPPEQARGDIHNLDRRTDVYALGATLYELLCGKPPFQGNTNADIVVKVMQDEPLPLRKLNPLIPEELQTIVMKCLEKDPERRYDTARALAEDLGRFLEGEPILAHPTSIYYRLYKKARKNKTVIVSLIIALLVVLTAAGYAINLKWTANKEAELSQQLGQQIEKMENILYRAYTLPLHDTRKEKNSIREMIKGIERTSQTAGYAKAPSLYAMGRGYLALNEHEKAKGYLEEAWNLGYQKPEVAYALGRIFGALYWKHLQDLEQIDIKELRDSKRKEIERLYREPALHYLKQAKGIESVAPQFVEAQIAYYENRYDEALKKARQAYLRMPDLYEARILEGDIYNQLGLQEFWQASMNKMKNYCKKATESYSAAIEIGRSDAHGYIGVCKAKALILRTSIVETSKQLYEEALQACRQALQADPENTEAYLSQSNVYNRRAEQEFLEGMIRLIL</sequence>
<dbReference type="EMBL" id="MFGW01000035">
    <property type="protein sequence ID" value="OGF67994.1"/>
    <property type="molecule type" value="Genomic_DNA"/>
</dbReference>
<accession>A0A1F5VX21</accession>
<dbReference type="SUPFAM" id="SSF48452">
    <property type="entry name" value="TPR-like"/>
    <property type="match status" value="1"/>
</dbReference>
<dbReference type="GO" id="GO:0004674">
    <property type="term" value="F:protein serine/threonine kinase activity"/>
    <property type="evidence" value="ECO:0007669"/>
    <property type="project" value="UniProtKB-KW"/>
</dbReference>
<dbReference type="Pfam" id="PF00069">
    <property type="entry name" value="Pkinase"/>
    <property type="match status" value="1"/>
</dbReference>
<keyword evidence="9" id="KW-0472">Membrane</keyword>
<evidence type="ECO:0000256" key="9">
    <source>
        <dbReference type="SAM" id="Phobius"/>
    </source>
</evidence>
<dbReference type="PROSITE" id="PS00107">
    <property type="entry name" value="PROTEIN_KINASE_ATP"/>
    <property type="match status" value="1"/>
</dbReference>
<reference evidence="11 12" key="1">
    <citation type="journal article" date="2016" name="Nat. Commun.">
        <title>Thousands of microbial genomes shed light on interconnected biogeochemical processes in an aquifer system.</title>
        <authorList>
            <person name="Anantharaman K."/>
            <person name="Brown C.T."/>
            <person name="Hug L.A."/>
            <person name="Sharon I."/>
            <person name="Castelle C.J."/>
            <person name="Probst A.J."/>
            <person name="Thomas B.C."/>
            <person name="Singh A."/>
            <person name="Wilkins M.J."/>
            <person name="Karaoz U."/>
            <person name="Brodie E.L."/>
            <person name="Williams K.H."/>
            <person name="Hubbard S.S."/>
            <person name="Banfield J.F."/>
        </authorList>
    </citation>
    <scope>NUCLEOTIDE SEQUENCE [LARGE SCALE GENOMIC DNA]</scope>
</reference>
<dbReference type="InterPro" id="IPR011990">
    <property type="entry name" value="TPR-like_helical_dom_sf"/>
</dbReference>
<keyword evidence="9" id="KW-0812">Transmembrane</keyword>
<dbReference type="PANTHER" id="PTHR43289">
    <property type="entry name" value="MITOGEN-ACTIVATED PROTEIN KINASE KINASE KINASE 20-RELATED"/>
    <property type="match status" value="1"/>
</dbReference>
<dbReference type="FunFam" id="1.10.510.10:FF:000021">
    <property type="entry name" value="Serine/threonine protein kinase"/>
    <property type="match status" value="1"/>
</dbReference>
<evidence type="ECO:0000256" key="2">
    <source>
        <dbReference type="ARBA" id="ARBA00022527"/>
    </source>
</evidence>
<feature type="binding site" evidence="7">
    <location>
        <position position="84"/>
    </location>
    <ligand>
        <name>ATP</name>
        <dbReference type="ChEBI" id="CHEBI:30616"/>
    </ligand>
</feature>
<dbReference type="PROSITE" id="PS50011">
    <property type="entry name" value="PROTEIN_KINASE_DOM"/>
    <property type="match status" value="1"/>
</dbReference>
<protein>
    <recommendedName>
        <fullName evidence="1">non-specific serine/threonine protein kinase</fullName>
        <ecNumber evidence="1">2.7.11.1</ecNumber>
    </recommendedName>
</protein>
<dbReference type="PROSITE" id="PS00108">
    <property type="entry name" value="PROTEIN_KINASE_ST"/>
    <property type="match status" value="1"/>
</dbReference>
<dbReference type="Proteomes" id="UP000178943">
    <property type="component" value="Unassembled WGS sequence"/>
</dbReference>
<name>A0A1F5VX21_9BACT</name>
<evidence type="ECO:0000256" key="6">
    <source>
        <dbReference type="ARBA" id="ARBA00022840"/>
    </source>
</evidence>
<dbReference type="AlphaFoldDB" id="A0A1F5VX21"/>
<evidence type="ECO:0000256" key="4">
    <source>
        <dbReference type="ARBA" id="ARBA00022741"/>
    </source>
</evidence>
<comment type="caution">
    <text evidence="11">The sequence shown here is derived from an EMBL/GenBank/DDBJ whole genome shotgun (WGS) entry which is preliminary data.</text>
</comment>
<dbReference type="CDD" id="cd14014">
    <property type="entry name" value="STKc_PknB_like"/>
    <property type="match status" value="1"/>
</dbReference>
<evidence type="ECO:0000259" key="10">
    <source>
        <dbReference type="PROSITE" id="PS50011"/>
    </source>
</evidence>
<dbReference type="InterPro" id="IPR011009">
    <property type="entry name" value="Kinase-like_dom_sf"/>
</dbReference>
<feature type="region of interest" description="Disordered" evidence="8">
    <location>
        <begin position="1"/>
        <end position="32"/>
    </location>
</feature>
<evidence type="ECO:0000256" key="7">
    <source>
        <dbReference type="PROSITE-ProRule" id="PRU10141"/>
    </source>
</evidence>
<dbReference type="InterPro" id="IPR008271">
    <property type="entry name" value="Ser/Thr_kinase_AS"/>
</dbReference>
<dbReference type="GO" id="GO:0005524">
    <property type="term" value="F:ATP binding"/>
    <property type="evidence" value="ECO:0007669"/>
    <property type="project" value="UniProtKB-UniRule"/>
</dbReference>
<dbReference type="Gene3D" id="3.30.200.20">
    <property type="entry name" value="Phosphorylase Kinase, domain 1"/>
    <property type="match status" value="1"/>
</dbReference>
<keyword evidence="5" id="KW-0418">Kinase</keyword>
<dbReference type="InterPro" id="IPR000719">
    <property type="entry name" value="Prot_kinase_dom"/>
</dbReference>
<proteinExistence type="predicted"/>
<organism evidence="11 12">
    <name type="scientific">Candidatus Fischerbacteria bacterium RBG_13_37_8</name>
    <dbReference type="NCBI Taxonomy" id="1817863"/>
    <lineage>
        <taxon>Bacteria</taxon>
        <taxon>Candidatus Fischeribacteriota</taxon>
    </lineage>
</organism>
<gene>
    <name evidence="11" type="ORF">A2Y62_21520</name>
</gene>
<evidence type="ECO:0000313" key="12">
    <source>
        <dbReference type="Proteomes" id="UP000178943"/>
    </source>
</evidence>
<keyword evidence="6 7" id="KW-0067">ATP-binding</keyword>